<evidence type="ECO:0000256" key="1">
    <source>
        <dbReference type="SAM" id="MobiDB-lite"/>
    </source>
</evidence>
<dbReference type="EMBL" id="CP108264">
    <property type="protein sequence ID" value="WTU77131.1"/>
    <property type="molecule type" value="Genomic_DNA"/>
</dbReference>
<sequence length="535" mass="55575">MAQAADPATSDAHGVTAPDVDVSKAAASNFTTFHSPADRTVAPSGAKGKKASPQAEGLTAGAEPEVELKAKGLSAHGIKLDAIVTSDPGTALGVYIEWGDGTTNQIGANGSATVSLDHTYSEIGAYTIKVSLIDGAGGGIRGTNEMVIATPGSDFTPHTPTRLLDTREGIGAAKGKVKGFGTTRVKIDGNGKIPVGATAVVLNVTVTNPTKAGHITVYGEGDDRPTTSNVNFEAGQTVPNLVIVPVGENGYVELYNHGTDSVDLIADVTGYFTRTQSSGYTPLNPARLVDSREGTGTGKGFVPGFGTFTTQISGRGGVPAGATAVALNVTVTEPKADGHLTVFPGGQATPATSSLNFTTGQTVANSVIVPISADGKINIRNGSWAATHVIADVVGYYSPGSTSAYLPVLPERLLDTRGDEHWNYGPLQGFEYLYMPLAWNDPNITGFALNATVTNTTDNGHLTVSPDPNSKYQYDSRTAEWPVKPNSSNLNWTTGKTVPNLVQASTGANGIIDFWNWSPGNTDVIVDIFGYYDKG</sequence>
<dbReference type="SUPFAM" id="SSF49299">
    <property type="entry name" value="PKD domain"/>
    <property type="match status" value="1"/>
</dbReference>
<dbReference type="InterPro" id="IPR000601">
    <property type="entry name" value="PKD_dom"/>
</dbReference>
<reference evidence="3" key="1">
    <citation type="submission" date="2022-10" db="EMBL/GenBank/DDBJ databases">
        <title>The complete genomes of actinobacterial strains from the NBC collection.</title>
        <authorList>
            <person name="Joergensen T.S."/>
            <person name="Alvarez Arevalo M."/>
            <person name="Sterndorff E.B."/>
            <person name="Faurdal D."/>
            <person name="Vuksanovic O."/>
            <person name="Mourched A.-S."/>
            <person name="Charusanti P."/>
            <person name="Shaw S."/>
            <person name="Blin K."/>
            <person name="Weber T."/>
        </authorList>
    </citation>
    <scope>NUCLEOTIDE SEQUENCE</scope>
    <source>
        <strain evidence="3">NBC_00049</strain>
    </source>
</reference>
<protein>
    <recommendedName>
        <fullName evidence="2">PKD domain-containing protein</fullName>
    </recommendedName>
</protein>
<dbReference type="Gene3D" id="2.60.40.10">
    <property type="entry name" value="Immunoglobulins"/>
    <property type="match status" value="1"/>
</dbReference>
<feature type="region of interest" description="Disordered" evidence="1">
    <location>
        <begin position="33"/>
        <end position="63"/>
    </location>
</feature>
<accession>A0AAU2JYH1</accession>
<feature type="domain" description="PKD" evidence="2">
    <location>
        <begin position="97"/>
        <end position="155"/>
    </location>
</feature>
<proteinExistence type="predicted"/>
<evidence type="ECO:0000259" key="2">
    <source>
        <dbReference type="PROSITE" id="PS50093"/>
    </source>
</evidence>
<dbReference type="PROSITE" id="PS50093">
    <property type="entry name" value="PKD"/>
    <property type="match status" value="1"/>
</dbReference>
<dbReference type="AlphaFoldDB" id="A0AAU2JYH1"/>
<organism evidence="3">
    <name type="scientific">Streptomyces sp. NBC_00049</name>
    <dbReference type="NCBI Taxonomy" id="2903617"/>
    <lineage>
        <taxon>Bacteria</taxon>
        <taxon>Bacillati</taxon>
        <taxon>Actinomycetota</taxon>
        <taxon>Actinomycetes</taxon>
        <taxon>Kitasatosporales</taxon>
        <taxon>Streptomycetaceae</taxon>
        <taxon>Streptomyces</taxon>
    </lineage>
</organism>
<dbReference type="GO" id="GO:0005975">
    <property type="term" value="P:carbohydrate metabolic process"/>
    <property type="evidence" value="ECO:0007669"/>
    <property type="project" value="UniProtKB-ARBA"/>
</dbReference>
<name>A0AAU2JYH1_9ACTN</name>
<evidence type="ECO:0000313" key="3">
    <source>
        <dbReference type="EMBL" id="WTU77131.1"/>
    </source>
</evidence>
<dbReference type="InterPro" id="IPR013783">
    <property type="entry name" value="Ig-like_fold"/>
</dbReference>
<dbReference type="InterPro" id="IPR035986">
    <property type="entry name" value="PKD_dom_sf"/>
</dbReference>
<gene>
    <name evidence="3" type="ORF">OG327_29450</name>
</gene>